<feature type="transmembrane region" description="Helical" evidence="1">
    <location>
        <begin position="87"/>
        <end position="106"/>
    </location>
</feature>
<gene>
    <name evidence="2" type="ORF">JKG68_03205</name>
</gene>
<name>A0A936ZDT5_9HYPH</name>
<keyword evidence="1" id="KW-0472">Membrane</keyword>
<accession>A0A936ZDT5</accession>
<evidence type="ECO:0000313" key="2">
    <source>
        <dbReference type="EMBL" id="MBL0402969.1"/>
    </source>
</evidence>
<evidence type="ECO:0000256" key="1">
    <source>
        <dbReference type="SAM" id="Phobius"/>
    </source>
</evidence>
<proteinExistence type="predicted"/>
<dbReference type="Proteomes" id="UP000605848">
    <property type="component" value="Unassembled WGS sequence"/>
</dbReference>
<protein>
    <submittedName>
        <fullName evidence="2">Uncharacterized protein</fullName>
    </submittedName>
</protein>
<organism evidence="2 3">
    <name type="scientific">Microvirga aerilata</name>
    <dbReference type="NCBI Taxonomy" id="670292"/>
    <lineage>
        <taxon>Bacteria</taxon>
        <taxon>Pseudomonadati</taxon>
        <taxon>Pseudomonadota</taxon>
        <taxon>Alphaproteobacteria</taxon>
        <taxon>Hyphomicrobiales</taxon>
        <taxon>Methylobacteriaceae</taxon>
        <taxon>Microvirga</taxon>
    </lineage>
</organism>
<dbReference type="AlphaFoldDB" id="A0A936ZDT5"/>
<dbReference type="EMBL" id="JAEQMY010000003">
    <property type="protein sequence ID" value="MBL0402969.1"/>
    <property type="molecule type" value="Genomic_DNA"/>
</dbReference>
<dbReference type="RefSeq" id="WP_202055812.1">
    <property type="nucleotide sequence ID" value="NZ_JAEQMY010000003.1"/>
</dbReference>
<evidence type="ECO:0000313" key="3">
    <source>
        <dbReference type="Proteomes" id="UP000605848"/>
    </source>
</evidence>
<keyword evidence="3" id="KW-1185">Reference proteome</keyword>
<reference evidence="2" key="1">
    <citation type="submission" date="2021-01" db="EMBL/GenBank/DDBJ databases">
        <title>Microvirga sp.</title>
        <authorList>
            <person name="Kim M.K."/>
        </authorList>
    </citation>
    <scope>NUCLEOTIDE SEQUENCE</scope>
    <source>
        <strain evidence="2">5420S-16</strain>
    </source>
</reference>
<comment type="caution">
    <text evidence="2">The sequence shown here is derived from an EMBL/GenBank/DDBJ whole genome shotgun (WGS) entry which is preliminary data.</text>
</comment>
<keyword evidence="1" id="KW-1133">Transmembrane helix</keyword>
<sequence>MPNTTVATGTFPSRKAANQAVQRLVSGGFARNSIELHGHEDGEGYDLEIHTRQENLKRAERLIHDASGPMYSVRQTASGVMQTAKSYPYVLLGAGVLAGFLIYSLIPRDASAGHQANQRNASQRNGRRR</sequence>
<keyword evidence="1" id="KW-0812">Transmembrane</keyword>